<keyword evidence="3" id="KW-1185">Reference proteome</keyword>
<feature type="transmembrane region" description="Helical" evidence="1">
    <location>
        <begin position="67"/>
        <end position="84"/>
    </location>
</feature>
<keyword evidence="1" id="KW-0472">Membrane</keyword>
<protein>
    <submittedName>
        <fullName evidence="2">Membrane-anchored ribosome-binding protein, inhibits growth in stationary phase, ElaB/YqjD/DUF883 family</fullName>
    </submittedName>
</protein>
<dbReference type="AlphaFoldDB" id="A0A1T4WIQ6"/>
<accession>A0A1T4WIQ6</accession>
<proteinExistence type="predicted"/>
<dbReference type="Proteomes" id="UP000190774">
    <property type="component" value="Unassembled WGS sequence"/>
</dbReference>
<dbReference type="EMBL" id="FUYE01000001">
    <property type="protein sequence ID" value="SKA77236.1"/>
    <property type="molecule type" value="Genomic_DNA"/>
</dbReference>
<sequence length="86" mass="9638">MTPTPRTEAVLHDTANDFRALGAAVKQDLNNLREEARTRIDGCTHKVVQDANQNLDRLRNFAQENPLRALAYAALGGVFVGLYMRR</sequence>
<organism evidence="2 3">
    <name type="scientific">Prosthecobacter debontii</name>
    <dbReference type="NCBI Taxonomy" id="48467"/>
    <lineage>
        <taxon>Bacteria</taxon>
        <taxon>Pseudomonadati</taxon>
        <taxon>Verrucomicrobiota</taxon>
        <taxon>Verrucomicrobiia</taxon>
        <taxon>Verrucomicrobiales</taxon>
        <taxon>Verrucomicrobiaceae</taxon>
        <taxon>Prosthecobacter</taxon>
    </lineage>
</organism>
<reference evidence="3" key="1">
    <citation type="submission" date="2017-02" db="EMBL/GenBank/DDBJ databases">
        <authorList>
            <person name="Varghese N."/>
            <person name="Submissions S."/>
        </authorList>
    </citation>
    <scope>NUCLEOTIDE SEQUENCE [LARGE SCALE GENOMIC DNA]</scope>
    <source>
        <strain evidence="3">ATCC 700200</strain>
    </source>
</reference>
<evidence type="ECO:0000313" key="2">
    <source>
        <dbReference type="EMBL" id="SKA77236.1"/>
    </source>
</evidence>
<dbReference type="OrthoDB" id="9855054at2"/>
<name>A0A1T4WIQ6_9BACT</name>
<evidence type="ECO:0000256" key="1">
    <source>
        <dbReference type="SAM" id="Phobius"/>
    </source>
</evidence>
<keyword evidence="1" id="KW-0812">Transmembrane</keyword>
<dbReference type="STRING" id="48467.SAMN02745166_00344"/>
<evidence type="ECO:0000313" key="3">
    <source>
        <dbReference type="Proteomes" id="UP000190774"/>
    </source>
</evidence>
<dbReference type="RefSeq" id="WP_078811567.1">
    <property type="nucleotide sequence ID" value="NZ_FUYE01000001.1"/>
</dbReference>
<gene>
    <name evidence="2" type="ORF">SAMN02745166_00344</name>
</gene>
<keyword evidence="1" id="KW-1133">Transmembrane helix</keyword>